<dbReference type="Gene3D" id="3.30.565.10">
    <property type="entry name" value="Histidine kinase-like ATPase, C-terminal domain"/>
    <property type="match status" value="1"/>
</dbReference>
<protein>
    <recommendedName>
        <fullName evidence="2">histidine kinase</fullName>
        <ecNumber evidence="2">2.7.13.3</ecNumber>
    </recommendedName>
</protein>
<evidence type="ECO:0000256" key="5">
    <source>
        <dbReference type="ARBA" id="ARBA00022741"/>
    </source>
</evidence>
<proteinExistence type="predicted"/>
<dbReference type="Pfam" id="PF07568">
    <property type="entry name" value="HisKA_2"/>
    <property type="match status" value="1"/>
</dbReference>
<keyword evidence="6 11" id="KW-0418">Kinase</keyword>
<reference evidence="11 12" key="1">
    <citation type="submission" date="2023-05" db="EMBL/GenBank/DDBJ databases">
        <title>Rombocin, a short stable natural nisin variant, displays selective antimicrobial activity against Listeria monocytogenes and employs dual mode of action to kill target bacterial strains.</title>
        <authorList>
            <person name="Wambui J."/>
            <person name="Stephan R."/>
            <person name="Kuipers O.P."/>
        </authorList>
    </citation>
    <scope>NUCLEOTIDE SEQUENCE [LARGE SCALE GENOMIC DNA]</scope>
    <source>
        <strain evidence="11 12">RC002</strain>
    </source>
</reference>
<dbReference type="InterPro" id="IPR022066">
    <property type="entry name" value="PdtaS_GAF"/>
</dbReference>
<dbReference type="InterPro" id="IPR003594">
    <property type="entry name" value="HATPase_dom"/>
</dbReference>
<dbReference type="Gene3D" id="3.30.450.20">
    <property type="entry name" value="PAS domain"/>
    <property type="match status" value="1"/>
</dbReference>
<evidence type="ECO:0000256" key="6">
    <source>
        <dbReference type="ARBA" id="ARBA00022777"/>
    </source>
</evidence>
<organism evidence="11 12">
    <name type="scientific">Romboutsia sedimentorum</name>
    <dbReference type="NCBI Taxonomy" id="1368474"/>
    <lineage>
        <taxon>Bacteria</taxon>
        <taxon>Bacillati</taxon>
        <taxon>Bacillota</taxon>
        <taxon>Clostridia</taxon>
        <taxon>Peptostreptococcales</taxon>
        <taxon>Peptostreptococcaceae</taxon>
        <taxon>Romboutsia</taxon>
    </lineage>
</organism>
<evidence type="ECO:0000256" key="2">
    <source>
        <dbReference type="ARBA" id="ARBA00012438"/>
    </source>
</evidence>
<gene>
    <name evidence="11" type="ORF">QOZ84_10915</name>
</gene>
<dbReference type="Pfam" id="PF02518">
    <property type="entry name" value="HATPase_c"/>
    <property type="match status" value="1"/>
</dbReference>
<dbReference type="PANTHER" id="PTHR41523">
    <property type="entry name" value="TWO-COMPONENT SYSTEM SENSOR PROTEIN"/>
    <property type="match status" value="1"/>
</dbReference>
<dbReference type="GO" id="GO:0016301">
    <property type="term" value="F:kinase activity"/>
    <property type="evidence" value="ECO:0007669"/>
    <property type="project" value="UniProtKB-KW"/>
</dbReference>
<keyword evidence="12" id="KW-1185">Reference proteome</keyword>
<dbReference type="InterPro" id="IPR038424">
    <property type="entry name" value="H_kinase_PdtaS_GAF_sf"/>
</dbReference>
<evidence type="ECO:0000259" key="8">
    <source>
        <dbReference type="Pfam" id="PF02518"/>
    </source>
</evidence>
<dbReference type="SUPFAM" id="SSF55874">
    <property type="entry name" value="ATPase domain of HSP90 chaperone/DNA topoisomerase II/histidine kinase"/>
    <property type="match status" value="1"/>
</dbReference>
<keyword evidence="3" id="KW-0597">Phosphoprotein</keyword>
<accession>A0ABT7EAV0</accession>
<feature type="domain" description="Signal transduction histidine kinase subgroup 2 dimerisation and phosphoacceptor" evidence="9">
    <location>
        <begin position="278"/>
        <end position="349"/>
    </location>
</feature>
<dbReference type="InterPro" id="IPR036890">
    <property type="entry name" value="HATPase_C_sf"/>
</dbReference>
<evidence type="ECO:0000256" key="4">
    <source>
        <dbReference type="ARBA" id="ARBA00022679"/>
    </source>
</evidence>
<dbReference type="Pfam" id="PF12282">
    <property type="entry name" value="GAF_PdtaS"/>
    <property type="match status" value="1"/>
</dbReference>
<dbReference type="Proteomes" id="UP001301012">
    <property type="component" value="Unassembled WGS sequence"/>
</dbReference>
<keyword evidence="7" id="KW-0067">ATP-binding</keyword>
<dbReference type="EMBL" id="JASKYM010000005">
    <property type="protein sequence ID" value="MDK2564062.1"/>
    <property type="molecule type" value="Genomic_DNA"/>
</dbReference>
<evidence type="ECO:0000259" key="9">
    <source>
        <dbReference type="Pfam" id="PF07568"/>
    </source>
</evidence>
<evidence type="ECO:0000259" key="10">
    <source>
        <dbReference type="Pfam" id="PF12282"/>
    </source>
</evidence>
<comment type="catalytic activity">
    <reaction evidence="1">
        <text>ATP + protein L-histidine = ADP + protein N-phospho-L-histidine.</text>
        <dbReference type="EC" id="2.7.13.3"/>
    </reaction>
</comment>
<dbReference type="InterPro" id="IPR011495">
    <property type="entry name" value="Sig_transdc_His_kin_sub2_dim/P"/>
</dbReference>
<evidence type="ECO:0000256" key="1">
    <source>
        <dbReference type="ARBA" id="ARBA00000085"/>
    </source>
</evidence>
<comment type="caution">
    <text evidence="11">The sequence shown here is derived from an EMBL/GenBank/DDBJ whole genome shotgun (WGS) entry which is preliminary data.</text>
</comment>
<dbReference type="Gene3D" id="3.30.450.280">
    <property type="entry name" value="GAF domain"/>
    <property type="match status" value="1"/>
</dbReference>
<evidence type="ECO:0000256" key="7">
    <source>
        <dbReference type="ARBA" id="ARBA00022840"/>
    </source>
</evidence>
<feature type="domain" description="Histidine kinase/HSP90-like ATPase" evidence="8">
    <location>
        <begin position="374"/>
        <end position="467"/>
    </location>
</feature>
<evidence type="ECO:0000313" key="11">
    <source>
        <dbReference type="EMBL" id="MDK2564062.1"/>
    </source>
</evidence>
<dbReference type="RefSeq" id="WP_284132999.1">
    <property type="nucleotide sequence ID" value="NZ_JASKYM010000005.1"/>
</dbReference>
<name>A0ABT7EAV0_9FIRM</name>
<evidence type="ECO:0000313" key="12">
    <source>
        <dbReference type="Proteomes" id="UP001301012"/>
    </source>
</evidence>
<feature type="domain" description="Histidine kinase PdtaS GAF" evidence="10">
    <location>
        <begin position="5"/>
        <end position="141"/>
    </location>
</feature>
<evidence type="ECO:0000256" key="3">
    <source>
        <dbReference type="ARBA" id="ARBA00022553"/>
    </source>
</evidence>
<dbReference type="PANTHER" id="PTHR41523:SF8">
    <property type="entry name" value="ETHYLENE RESPONSE SENSOR PROTEIN"/>
    <property type="match status" value="1"/>
</dbReference>
<dbReference type="EC" id="2.7.13.3" evidence="2"/>
<sequence length="471" mass="53810">MNNTISKICIENTYLNEEQVEKIIEVSKSLELMANFYESDVFIDVLSKNKNEALVVCHGKPQNKSLYSENVVGKKALNENEPGVIKTLNLGITTRDIKALTQEYKLVQQTIQPIALENEVIGVLIVEKDISNELKNEFDINQNNKTQSEKSHEFINLIKNNNFLTDNLNSAILIFDKNGTLKIKNKNAVQMYKKLGFICDIQDMHYNDLYIEHEKFEQILLNENYDETNEVCIDTLFFKIKTIHIKDDEFKIVKIIEDISDLKQKEAELVLKSVAIREAHHRVKNNLYTVISLLKKQSRISNNEEVKNCLDNITNRVFAILSTHHLLSKELDNNISVIDAINLLVSNIQGGYCDNKDINIYISGEDFKISGEKATALLLVMNEVIQNCYDHAFLDKEKGNIQILINEEDEYKNIAVIDNGIGFTNENSDKKSLGTFIIDSYMNQVLKGSIERLSNENGTKVLLKIPSQINI</sequence>
<keyword evidence="5" id="KW-0547">Nucleotide-binding</keyword>
<keyword evidence="4" id="KW-0808">Transferase</keyword>